<evidence type="ECO:0000256" key="6">
    <source>
        <dbReference type="ARBA" id="ARBA00022786"/>
    </source>
</evidence>
<dbReference type="InterPro" id="IPR036770">
    <property type="entry name" value="Ankyrin_rpt-contain_sf"/>
</dbReference>
<dbReference type="OrthoDB" id="71307at2759"/>
<protein>
    <submittedName>
        <fullName evidence="16">Calmodulin-binding protein</fullName>
    </submittedName>
</protein>
<feature type="region of interest" description="Disordered" evidence="13">
    <location>
        <begin position="585"/>
        <end position="654"/>
    </location>
</feature>
<dbReference type="Gene3D" id="3.30.710.10">
    <property type="entry name" value="Potassium Channel Kv1.1, Chain A"/>
    <property type="match status" value="1"/>
</dbReference>
<accession>A0A9E7H520</accession>
<evidence type="ECO:0000256" key="8">
    <source>
        <dbReference type="ARBA" id="ARBA00022833"/>
    </source>
</evidence>
<dbReference type="Proteomes" id="UP001055439">
    <property type="component" value="Chromosome 8"/>
</dbReference>
<sequence length="1213" mass="133962">MWTRWVGRSGGGKSEARVAMEASQPFSDSDATSSSLCHPGAVAATAAGQTVAAAEVAALSRLSEQLGSLLRSPGLSFCYDDRITVRSSGGEPPRVVPVHRCLLAARSPFFRDKFAGGAAALELGEMVDGFEVGCEALEAVLQYIYTGRLEELPRGVAECVDDGCCRHEACWPVVHFMLQVLHAASTFEINELVSLFQRQLLSILQKVATDDILTILLVANLNNNLCQRLLTKCIGMVAQSDIDYVALKKKLPPDIVEQIMQSRSKFGLDGQESLEFPDKHVKSIYGALDSDDIELVKLLLEEGGTTLDNAKALHYAVAYCDSKITKELLSLGLADVNGRDHRHYTVLHSAAMRKEPEIIMSLLTMGARPFDHTSDGRTALQISKRLTRSTDYYRSTEQGKPSPREQLCIEMLEQAEMRDSFMEVTSVPVEMINDNLQERLLYLESRVWLAESLFPTEAKAAMNNANVDGTLKFKSSCLTHLISGNKRSAEDVVKASFKMTEEDFSRMEALTKTVQLGMHFFPRCSKVIDRFLGDDLSGLSIVEHINTEERKNRYNEILEEINKAFTQDKNEKAFSGSAASCSAASSSKSARAARNKPVSLHGSKRRNVKDLGDPFRPPPSPRYGTPAAAQSTFSGSKEKKQQGKLPPVPVSSPSPHMHNAIGAALPWAYPSPCSCGIGLLQPDPLASVKKEAHRILRSLSFGRSNSSNRMVSGACDDAETERSLSFRNWEPATPKLDASVPIGEQAADDDVTLQPSCLKVPVNFAVPHVKLPQQLVELSSPRPSSELDATATKMQKVYKSYRTRRNLADCAVLVEELWWKAVDFASLKRSSISFFDVEKPEPAVSKWARAKRSAARVGKGLSKDEKAQKLALQHWLEAIDPRHRYGHNLHLYYDVWSGSESTRPFFFWLDVGDGREVNLERCPRSKLQKQCIRYLGPREREAYEVIVQNGKLVYRQGEMPVNTTEGCKWIFVLSTSRALYVGQKNKGTFQHSSFLAGGATTAAGRLVAKDGIIQAIWPYSGHYLPTEDNFREFISFLGDNHVDLTSVKKCSVDDDEFPAHKKDGDVEVVADEAAAAAVEEKAKREDEIQNEEPKEQSDASREKAAMAFDLGRRLSCRWTTGAGARIGCVRDYPADLQSKALEQVNLSPRVVASPAANEVPVPSPRPSRRLWLSPTLQYMGIPTPRAGLLTLPKPKRRGDCLVGAQKPVTPAEE</sequence>
<keyword evidence="4" id="KW-0677">Repeat</keyword>
<evidence type="ECO:0000256" key="9">
    <source>
        <dbReference type="ARBA" id="ARBA00023043"/>
    </source>
</evidence>
<dbReference type="PANTHER" id="PTHR46475">
    <property type="entry name" value="REGULATORY PROTEIN NPR3"/>
    <property type="match status" value="1"/>
</dbReference>
<evidence type="ECO:0000259" key="15">
    <source>
        <dbReference type="PROSITE" id="PS52046"/>
    </source>
</evidence>
<dbReference type="PROSITE" id="PS52046">
    <property type="entry name" value="ZF_C2HC_NPR"/>
    <property type="match status" value="1"/>
</dbReference>
<dbReference type="SMART" id="SM00248">
    <property type="entry name" value="ANK"/>
    <property type="match status" value="2"/>
</dbReference>
<dbReference type="InterPro" id="IPR021094">
    <property type="entry name" value="NPR1/NIM1-like_C"/>
</dbReference>
<feature type="region of interest" description="Disordered" evidence="13">
    <location>
        <begin position="1187"/>
        <end position="1213"/>
    </location>
</feature>
<dbReference type="GO" id="GO:0005737">
    <property type="term" value="C:cytoplasm"/>
    <property type="evidence" value="ECO:0007669"/>
    <property type="project" value="TreeGrafter"/>
</dbReference>
<keyword evidence="6" id="KW-0833">Ubl conjugation pathway</keyword>
<dbReference type="InterPro" id="IPR024228">
    <property type="entry name" value="NPR_central_dom"/>
</dbReference>
<evidence type="ECO:0000256" key="13">
    <source>
        <dbReference type="SAM" id="MobiDB-lite"/>
    </source>
</evidence>
<organism evidence="16 17">
    <name type="scientific">Musa troglodytarum</name>
    <name type="common">fe'i banana</name>
    <dbReference type="NCBI Taxonomy" id="320322"/>
    <lineage>
        <taxon>Eukaryota</taxon>
        <taxon>Viridiplantae</taxon>
        <taxon>Streptophyta</taxon>
        <taxon>Embryophyta</taxon>
        <taxon>Tracheophyta</taxon>
        <taxon>Spermatophyta</taxon>
        <taxon>Magnoliopsida</taxon>
        <taxon>Liliopsida</taxon>
        <taxon>Zingiberales</taxon>
        <taxon>Musaceae</taxon>
        <taxon>Musa</taxon>
    </lineage>
</organism>
<comment type="subcellular location">
    <subcellularLocation>
        <location evidence="1">Nucleus</location>
    </subcellularLocation>
</comment>
<dbReference type="InterPro" id="IPR011333">
    <property type="entry name" value="SKP1/BTB/POZ_sf"/>
</dbReference>
<dbReference type="Pfam" id="PF12313">
    <property type="entry name" value="NPR1_like_C"/>
    <property type="match status" value="1"/>
</dbReference>
<keyword evidence="5 12" id="KW-0863">Zinc-finger</keyword>
<dbReference type="GO" id="GO:0009862">
    <property type="term" value="P:systemic acquired resistance, salicylic acid mediated signaling pathway"/>
    <property type="evidence" value="ECO:0007669"/>
    <property type="project" value="InterPro"/>
</dbReference>
<evidence type="ECO:0000256" key="1">
    <source>
        <dbReference type="ARBA" id="ARBA00004123"/>
    </source>
</evidence>
<dbReference type="EMBL" id="CP097510">
    <property type="protein sequence ID" value="URE23784.1"/>
    <property type="molecule type" value="Genomic_DNA"/>
</dbReference>
<dbReference type="Pfam" id="PF12796">
    <property type="entry name" value="Ank_2"/>
    <property type="match status" value="1"/>
</dbReference>
<evidence type="ECO:0000256" key="10">
    <source>
        <dbReference type="ARBA" id="ARBA00023242"/>
    </source>
</evidence>
<comment type="similarity">
    <text evidence="11">Belongs to the plant 'ANKYRIN-BTB/POZ' family. 'NPR1-like' subfamily.</text>
</comment>
<dbReference type="PANTHER" id="PTHR46475:SF1">
    <property type="entry name" value="REGULATORY PROTEIN NPR2"/>
    <property type="match status" value="1"/>
</dbReference>
<keyword evidence="10" id="KW-0539">Nucleus</keyword>
<evidence type="ECO:0000256" key="5">
    <source>
        <dbReference type="ARBA" id="ARBA00022771"/>
    </source>
</evidence>
<keyword evidence="9" id="KW-0040">ANK repeat</keyword>
<dbReference type="SUPFAM" id="SSF48403">
    <property type="entry name" value="Ankyrin repeat"/>
    <property type="match status" value="1"/>
</dbReference>
<dbReference type="Gene3D" id="1.25.40.20">
    <property type="entry name" value="Ankyrin repeat-containing domain"/>
    <property type="match status" value="1"/>
</dbReference>
<dbReference type="Pfam" id="PF00651">
    <property type="entry name" value="BTB"/>
    <property type="match status" value="1"/>
</dbReference>
<evidence type="ECO:0000256" key="11">
    <source>
        <dbReference type="ARBA" id="ARBA00044947"/>
    </source>
</evidence>
<dbReference type="CDD" id="cd18310">
    <property type="entry name" value="BTB_POZ_NPR_plant"/>
    <property type="match status" value="1"/>
</dbReference>
<feature type="region of interest" description="Disordered" evidence="13">
    <location>
        <begin position="1079"/>
        <end position="1102"/>
    </location>
</feature>
<dbReference type="Pfam" id="PF11900">
    <property type="entry name" value="DUF3420"/>
    <property type="match status" value="1"/>
</dbReference>
<keyword evidence="17" id="KW-1185">Reference proteome</keyword>
<dbReference type="GO" id="GO:0008270">
    <property type="term" value="F:zinc ion binding"/>
    <property type="evidence" value="ECO:0007669"/>
    <property type="project" value="UniProtKB-KW"/>
</dbReference>
<keyword evidence="7" id="KW-0611">Plant defense</keyword>
<dbReference type="GO" id="GO:0050832">
    <property type="term" value="P:defense response to fungus"/>
    <property type="evidence" value="ECO:0007669"/>
    <property type="project" value="TreeGrafter"/>
</dbReference>
<dbReference type="GO" id="GO:2000031">
    <property type="term" value="P:regulation of salicylic acid mediated signaling pathway"/>
    <property type="evidence" value="ECO:0007669"/>
    <property type="project" value="InterPro"/>
</dbReference>
<dbReference type="GO" id="GO:2000022">
    <property type="term" value="P:regulation of jasmonic acid mediated signaling pathway"/>
    <property type="evidence" value="ECO:0007669"/>
    <property type="project" value="InterPro"/>
</dbReference>
<reference evidence="16" key="1">
    <citation type="submission" date="2022-05" db="EMBL/GenBank/DDBJ databases">
        <title>The Musa troglodytarum L. genome provides insights into the mechanism of non-climacteric behaviour and enrichment of carotenoids.</title>
        <authorList>
            <person name="Wang J."/>
        </authorList>
    </citation>
    <scope>NUCLEOTIDE SEQUENCE</scope>
    <source>
        <tissue evidence="16">Leaf</tissue>
    </source>
</reference>
<evidence type="ECO:0000256" key="4">
    <source>
        <dbReference type="ARBA" id="ARBA00022737"/>
    </source>
</evidence>
<dbReference type="SMART" id="SM00225">
    <property type="entry name" value="BTB"/>
    <property type="match status" value="1"/>
</dbReference>
<comment type="caution">
    <text evidence="12">Lacks conserved residue(s) required for the propagation of feature annotation.</text>
</comment>
<evidence type="ECO:0000256" key="3">
    <source>
        <dbReference type="ARBA" id="ARBA00022723"/>
    </source>
</evidence>
<dbReference type="GO" id="GO:0005634">
    <property type="term" value="C:nucleus"/>
    <property type="evidence" value="ECO:0007669"/>
    <property type="project" value="UniProtKB-SubCell"/>
</dbReference>
<evidence type="ECO:0000313" key="17">
    <source>
        <dbReference type="Proteomes" id="UP001055439"/>
    </source>
</evidence>
<dbReference type="AlphaFoldDB" id="A0A9E7H520"/>
<feature type="domain" description="BTB" evidence="14">
    <location>
        <begin position="79"/>
        <end position="153"/>
    </location>
</feature>
<keyword evidence="3" id="KW-0479">Metal-binding</keyword>
<evidence type="ECO:0000256" key="12">
    <source>
        <dbReference type="PROSITE-ProRule" id="PRU01391"/>
    </source>
</evidence>
<evidence type="ECO:0000256" key="2">
    <source>
        <dbReference type="ARBA" id="ARBA00004906"/>
    </source>
</evidence>
<dbReference type="PROSITE" id="PS50097">
    <property type="entry name" value="BTB"/>
    <property type="match status" value="1"/>
</dbReference>
<dbReference type="InterPro" id="IPR000210">
    <property type="entry name" value="BTB/POZ_dom"/>
</dbReference>
<dbReference type="InterPro" id="IPR044292">
    <property type="entry name" value="NPR"/>
</dbReference>
<evidence type="ECO:0000313" key="16">
    <source>
        <dbReference type="EMBL" id="URE23784.1"/>
    </source>
</evidence>
<feature type="region of interest" description="Disordered" evidence="13">
    <location>
        <begin position="1"/>
        <end position="32"/>
    </location>
</feature>
<keyword evidence="8" id="KW-0862">Zinc</keyword>
<gene>
    <name evidence="16" type="ORF">MUK42_17611</name>
</gene>
<comment type="pathway">
    <text evidence="2">Protein modification; protein ubiquitination.</text>
</comment>
<evidence type="ECO:0000259" key="14">
    <source>
        <dbReference type="PROSITE" id="PS50097"/>
    </source>
</evidence>
<dbReference type="InterPro" id="IPR057250">
    <property type="entry name" value="Znf_C2HC_NPR-type"/>
</dbReference>
<dbReference type="GO" id="GO:0042742">
    <property type="term" value="P:defense response to bacterium"/>
    <property type="evidence" value="ECO:0007669"/>
    <property type="project" value="TreeGrafter"/>
</dbReference>
<name>A0A9E7H520_9LILI</name>
<feature type="domain" description="C2HC NPR-type" evidence="15">
    <location>
        <begin position="156"/>
        <end position="171"/>
    </location>
</feature>
<dbReference type="SUPFAM" id="SSF54695">
    <property type="entry name" value="POZ domain"/>
    <property type="match status" value="1"/>
</dbReference>
<proteinExistence type="inferred from homology"/>
<evidence type="ECO:0000256" key="7">
    <source>
        <dbReference type="ARBA" id="ARBA00022821"/>
    </source>
</evidence>
<dbReference type="InterPro" id="IPR002110">
    <property type="entry name" value="Ankyrin_rpt"/>
</dbReference>